<name>A0A0F9GVL9_9ZZZZ</name>
<comment type="caution">
    <text evidence="2">The sequence shown here is derived from an EMBL/GenBank/DDBJ whole genome shotgun (WGS) entry which is preliminary data.</text>
</comment>
<dbReference type="EMBL" id="LAZR01018859">
    <property type="protein sequence ID" value="KKL94701.1"/>
    <property type="molecule type" value="Genomic_DNA"/>
</dbReference>
<reference evidence="2" key="1">
    <citation type="journal article" date="2015" name="Nature">
        <title>Complex archaea that bridge the gap between prokaryotes and eukaryotes.</title>
        <authorList>
            <person name="Spang A."/>
            <person name="Saw J.H."/>
            <person name="Jorgensen S.L."/>
            <person name="Zaremba-Niedzwiedzka K."/>
            <person name="Martijn J."/>
            <person name="Lind A.E."/>
            <person name="van Eijk R."/>
            <person name="Schleper C."/>
            <person name="Guy L."/>
            <person name="Ettema T.J."/>
        </authorList>
    </citation>
    <scope>NUCLEOTIDE SEQUENCE</scope>
</reference>
<organism evidence="2">
    <name type="scientific">marine sediment metagenome</name>
    <dbReference type="NCBI Taxonomy" id="412755"/>
    <lineage>
        <taxon>unclassified sequences</taxon>
        <taxon>metagenomes</taxon>
        <taxon>ecological metagenomes</taxon>
    </lineage>
</organism>
<accession>A0A0F9GVL9</accession>
<gene>
    <name evidence="2" type="ORF">LCGC14_1862020</name>
</gene>
<feature type="region of interest" description="Disordered" evidence="1">
    <location>
        <begin position="1"/>
        <end position="22"/>
    </location>
</feature>
<evidence type="ECO:0000313" key="2">
    <source>
        <dbReference type="EMBL" id="KKL94701.1"/>
    </source>
</evidence>
<dbReference type="AlphaFoldDB" id="A0A0F9GVL9"/>
<protein>
    <submittedName>
        <fullName evidence="2">Uncharacterized protein</fullName>
    </submittedName>
</protein>
<evidence type="ECO:0000256" key="1">
    <source>
        <dbReference type="SAM" id="MobiDB-lite"/>
    </source>
</evidence>
<proteinExistence type="predicted"/>
<sequence>MFASGTKASGGGGDITVNRGNVTDPDWQSVDLTKDDAYHDLDLSGIVPVGTTFVQIIIQFLGFDTTLYLSLKEKDYISAELGHHLSQRVAGTPYMAEVWLGVNADRVIEYKSKNALWLDLQITVAAWKVPA</sequence>